<dbReference type="PATRIC" id="fig|452652.3.peg.2294"/>
<reference evidence="2 3" key="1">
    <citation type="journal article" date="2010" name="DNA Res.">
        <title>Genome sequence of Kitasatospora setae NBRC 14216T: an evolutionary snapshot of the family Streptomycetaceae.</title>
        <authorList>
            <person name="Ichikawa N."/>
            <person name="Oguchi A."/>
            <person name="Ikeda H."/>
            <person name="Ishikawa J."/>
            <person name="Kitani S."/>
            <person name="Watanabe Y."/>
            <person name="Nakamura S."/>
            <person name="Katano Y."/>
            <person name="Kishi E."/>
            <person name="Sasagawa M."/>
            <person name="Ankai A."/>
            <person name="Fukui S."/>
            <person name="Hashimoto Y."/>
            <person name="Kamata S."/>
            <person name="Otoguro M."/>
            <person name="Tanikawa S."/>
            <person name="Nihira T."/>
            <person name="Horinouchi S."/>
            <person name="Ohnishi Y."/>
            <person name="Hayakawa M."/>
            <person name="Kuzuyama T."/>
            <person name="Arisawa A."/>
            <person name="Nomoto F."/>
            <person name="Miura H."/>
            <person name="Takahashi Y."/>
            <person name="Fujita N."/>
        </authorList>
    </citation>
    <scope>NUCLEOTIDE SEQUENCE [LARGE SCALE GENOMIC DNA]</scope>
    <source>
        <strain evidence="3">ATCC 33774 / DSM 43861 / JCM 3304 / KCC A-0304 / NBRC 14216 / KM-6054</strain>
    </source>
</reference>
<dbReference type="Proteomes" id="UP000007076">
    <property type="component" value="Chromosome"/>
</dbReference>
<organism evidence="2 3">
    <name type="scientific">Kitasatospora setae (strain ATCC 33774 / DSM 43861 / JCM 3304 / KCC A-0304 / NBRC 14216 / KM-6054)</name>
    <name type="common">Streptomyces setae</name>
    <dbReference type="NCBI Taxonomy" id="452652"/>
    <lineage>
        <taxon>Bacteria</taxon>
        <taxon>Bacillati</taxon>
        <taxon>Actinomycetota</taxon>
        <taxon>Actinomycetes</taxon>
        <taxon>Kitasatosporales</taxon>
        <taxon>Streptomycetaceae</taxon>
        <taxon>Kitasatospora</taxon>
    </lineage>
</organism>
<dbReference type="STRING" id="452652.KSE_22810"/>
<dbReference type="HOGENOM" id="CLU_859908_0_0_11"/>
<dbReference type="KEGG" id="ksk:KSE_22810"/>
<dbReference type="RefSeq" id="WP_014135417.1">
    <property type="nucleotide sequence ID" value="NC_016109.1"/>
</dbReference>
<gene>
    <name evidence="2" type="ordered locus">KSE_22810</name>
</gene>
<feature type="domain" description="DUF5753" evidence="1">
    <location>
        <begin position="118"/>
        <end position="262"/>
    </location>
</feature>
<dbReference type="Pfam" id="PF19054">
    <property type="entry name" value="DUF5753"/>
    <property type="match status" value="1"/>
</dbReference>
<dbReference type="InterPro" id="IPR043917">
    <property type="entry name" value="DUF5753"/>
</dbReference>
<dbReference type="AlphaFoldDB" id="E4NA70"/>
<evidence type="ECO:0000259" key="1">
    <source>
        <dbReference type="Pfam" id="PF19054"/>
    </source>
</evidence>
<dbReference type="eggNOG" id="COG1396">
    <property type="taxonomic scope" value="Bacteria"/>
</dbReference>
<evidence type="ECO:0000313" key="2">
    <source>
        <dbReference type="EMBL" id="BAJ28101.1"/>
    </source>
</evidence>
<keyword evidence="3" id="KW-1185">Reference proteome</keyword>
<protein>
    <recommendedName>
        <fullName evidence="1">DUF5753 domain-containing protein</fullName>
    </recommendedName>
</protein>
<evidence type="ECO:0000313" key="3">
    <source>
        <dbReference type="Proteomes" id="UP000007076"/>
    </source>
</evidence>
<dbReference type="EMBL" id="AP010968">
    <property type="protein sequence ID" value="BAJ28101.1"/>
    <property type="molecule type" value="Genomic_DNA"/>
</dbReference>
<proteinExistence type="predicted"/>
<sequence length="323" mass="35802">MAVDTFHSDRGGGAARPWAEAALLLGAHLEVSRGNRTQSEVVAATGKLVSPSYYSRIERGDIRIDKPHLIPLILDAQGIGPGEHRDRLVELAFAASQEGWAARFRSGNRMAVPETMLRLTSLEESATELFVVDRNAIPGQLQTEAYSRLITRYTLPASLQDAGLQEVVVGLRAERRHRFAERLATDRPKARFFIEQSVLHADFGRPEILIDQLQALLDLVEDRSLPVGIRVMTVRIPLAIPINTLTRLGFRRSVADSVPDVIYNELGRQAAFHRGSLPGANEVADPGYVDLNDLIDNVLLRAPGFQESRRLIQNALLEAQLRL</sequence>
<name>E4NA70_KITSK</name>
<accession>E4NA70</accession>